<comment type="caution">
    <text evidence="1">The sequence shown here is derived from an EMBL/GenBank/DDBJ whole genome shotgun (WGS) entry which is preliminary data.</text>
</comment>
<evidence type="ECO:0000313" key="1">
    <source>
        <dbReference type="EMBL" id="KAK9182282.1"/>
    </source>
</evidence>
<name>A0AAP0LQJ2_9ROSI</name>
<proteinExistence type="predicted"/>
<reference evidence="1 2" key="1">
    <citation type="submission" date="2024-05" db="EMBL/GenBank/DDBJ databases">
        <title>Haplotype-resolved chromosome-level genome assembly of Huyou (Citrus changshanensis).</title>
        <authorList>
            <person name="Miao C."/>
            <person name="Chen W."/>
            <person name="Wu Y."/>
            <person name="Wang L."/>
            <person name="Zhao S."/>
            <person name="Grierson D."/>
            <person name="Xu C."/>
            <person name="Chen K."/>
        </authorList>
    </citation>
    <scope>NUCLEOTIDE SEQUENCE [LARGE SCALE GENOMIC DNA]</scope>
    <source>
        <strain evidence="1">01-14</strain>
        <tissue evidence="1">Leaf</tissue>
    </source>
</reference>
<sequence>MSASPTNFLTSVALIVSDKSHWSLVMAVIAYVGFKQWKPSPTLVAGDGSHHTCSLVVGDGSHRPCFLQAIATIAGVVCGRRKSSPVLAGYGQWKSLPALLACHDSHYPR</sequence>
<protein>
    <submittedName>
        <fullName evidence="1">Uncharacterized protein</fullName>
    </submittedName>
</protein>
<dbReference type="EMBL" id="JBCGBO010000024">
    <property type="protein sequence ID" value="KAK9182282.1"/>
    <property type="molecule type" value="Genomic_DNA"/>
</dbReference>
<evidence type="ECO:0000313" key="2">
    <source>
        <dbReference type="Proteomes" id="UP001428341"/>
    </source>
</evidence>
<organism evidence="1 2">
    <name type="scientific">Citrus x changshan-huyou</name>
    <dbReference type="NCBI Taxonomy" id="2935761"/>
    <lineage>
        <taxon>Eukaryota</taxon>
        <taxon>Viridiplantae</taxon>
        <taxon>Streptophyta</taxon>
        <taxon>Embryophyta</taxon>
        <taxon>Tracheophyta</taxon>
        <taxon>Spermatophyta</taxon>
        <taxon>Magnoliopsida</taxon>
        <taxon>eudicotyledons</taxon>
        <taxon>Gunneridae</taxon>
        <taxon>Pentapetalae</taxon>
        <taxon>rosids</taxon>
        <taxon>malvids</taxon>
        <taxon>Sapindales</taxon>
        <taxon>Rutaceae</taxon>
        <taxon>Aurantioideae</taxon>
        <taxon>Citrus</taxon>
    </lineage>
</organism>
<keyword evidence="2" id="KW-1185">Reference proteome</keyword>
<dbReference type="AlphaFoldDB" id="A0AAP0LQJ2"/>
<accession>A0AAP0LQJ2</accession>
<dbReference type="Proteomes" id="UP001428341">
    <property type="component" value="Unassembled WGS sequence"/>
</dbReference>
<gene>
    <name evidence="1" type="ORF">WN944_025425</name>
</gene>